<dbReference type="Proteomes" id="UP000198556">
    <property type="component" value="Unassembled WGS sequence"/>
</dbReference>
<reference evidence="7 8" key="1">
    <citation type="submission" date="2016-10" db="EMBL/GenBank/DDBJ databases">
        <authorList>
            <person name="de Groot N.N."/>
        </authorList>
    </citation>
    <scope>NUCLEOTIDE SEQUENCE [LARGE SCALE GENOMIC DNA]</scope>
    <source>
        <strain evidence="7 8">DSM 15827</strain>
    </source>
</reference>
<gene>
    <name evidence="7" type="ORF">SAMN05421767_1067</name>
</gene>
<evidence type="ECO:0000256" key="3">
    <source>
        <dbReference type="ARBA" id="ARBA00022989"/>
    </source>
</evidence>
<dbReference type="InterPro" id="IPR006480">
    <property type="entry name" value="Phage_holin_4_1"/>
</dbReference>
<dbReference type="RefSeq" id="WP_322787575.1">
    <property type="nucleotide sequence ID" value="NZ_FOGF01000006.1"/>
</dbReference>
<comment type="subcellular location">
    <subcellularLocation>
        <location evidence="1">Membrane</location>
        <topology evidence="1">Multi-pass membrane protein</topology>
    </subcellularLocation>
</comment>
<keyword evidence="4 6" id="KW-0472">Membrane</keyword>
<comment type="similarity">
    <text evidence="5">Belongs to the bacteriophage holin family. Cp-1 holin subfamily.</text>
</comment>
<evidence type="ECO:0000256" key="4">
    <source>
        <dbReference type="ARBA" id="ARBA00023136"/>
    </source>
</evidence>
<dbReference type="GO" id="GO:0016020">
    <property type="term" value="C:membrane"/>
    <property type="evidence" value="ECO:0007669"/>
    <property type="project" value="UniProtKB-SubCell"/>
</dbReference>
<dbReference type="NCBIfam" id="TIGR01593">
    <property type="entry name" value="holin_tox_secr"/>
    <property type="match status" value="1"/>
</dbReference>
<keyword evidence="3 6" id="KW-1133">Transmembrane helix</keyword>
<dbReference type="EMBL" id="FOGF01000006">
    <property type="protein sequence ID" value="SEQ74743.1"/>
    <property type="molecule type" value="Genomic_DNA"/>
</dbReference>
<evidence type="ECO:0000256" key="2">
    <source>
        <dbReference type="ARBA" id="ARBA00022692"/>
    </source>
</evidence>
<evidence type="ECO:0000256" key="5">
    <source>
        <dbReference type="ARBA" id="ARBA00023600"/>
    </source>
</evidence>
<dbReference type="Pfam" id="PF05105">
    <property type="entry name" value="Phage_holin_4_1"/>
    <property type="match status" value="1"/>
</dbReference>
<dbReference type="AlphaFoldDB" id="A0A1H9IJH0"/>
<evidence type="ECO:0000256" key="1">
    <source>
        <dbReference type="ARBA" id="ARBA00004141"/>
    </source>
</evidence>
<feature type="transmembrane region" description="Helical" evidence="6">
    <location>
        <begin position="84"/>
        <end position="102"/>
    </location>
</feature>
<keyword evidence="2 6" id="KW-0812">Transmembrane</keyword>
<protein>
    <submittedName>
        <fullName evidence="7">Holin, phi29 family</fullName>
    </submittedName>
</protein>
<sequence length="135" mass="15378">MNMFEFLKSLVATQDREILFILGLIATAMMIDFWTGFCAAKMNPTIKFESGKGINGILRKITSLMLMFFFIPVSILLPNDTGVALLYTMYIGYLIFEITSIFENAEKMGLNVALFKKFTNNFKVDESKDKKEKGE</sequence>
<feature type="transmembrane region" description="Helical" evidence="6">
    <location>
        <begin position="20"/>
        <end position="40"/>
    </location>
</feature>
<keyword evidence="8" id="KW-1185">Reference proteome</keyword>
<evidence type="ECO:0000256" key="6">
    <source>
        <dbReference type="SAM" id="Phobius"/>
    </source>
</evidence>
<accession>A0A1H9IJH0</accession>
<feature type="transmembrane region" description="Helical" evidence="6">
    <location>
        <begin position="61"/>
        <end position="78"/>
    </location>
</feature>
<proteinExistence type="inferred from homology"/>
<organism evidence="7 8">
    <name type="scientific">Granulicatella balaenopterae</name>
    <dbReference type="NCBI Taxonomy" id="137733"/>
    <lineage>
        <taxon>Bacteria</taxon>
        <taxon>Bacillati</taxon>
        <taxon>Bacillota</taxon>
        <taxon>Bacilli</taxon>
        <taxon>Lactobacillales</taxon>
        <taxon>Carnobacteriaceae</taxon>
        <taxon>Granulicatella</taxon>
    </lineage>
</organism>
<evidence type="ECO:0000313" key="7">
    <source>
        <dbReference type="EMBL" id="SEQ74743.1"/>
    </source>
</evidence>
<name>A0A1H9IJH0_9LACT</name>
<dbReference type="STRING" id="137733.SAMN05421767_1067"/>
<evidence type="ECO:0000313" key="8">
    <source>
        <dbReference type="Proteomes" id="UP000198556"/>
    </source>
</evidence>